<name>A0AA38MB77_9CUCU</name>
<dbReference type="AlphaFoldDB" id="A0AA38MB77"/>
<dbReference type="EMBL" id="JALNTZ010000006">
    <property type="protein sequence ID" value="KAJ3650063.1"/>
    <property type="molecule type" value="Genomic_DNA"/>
</dbReference>
<dbReference type="GO" id="GO:0003677">
    <property type="term" value="F:DNA binding"/>
    <property type="evidence" value="ECO:0007669"/>
    <property type="project" value="InterPro"/>
</dbReference>
<dbReference type="InterPro" id="IPR009057">
    <property type="entry name" value="Homeodomain-like_sf"/>
</dbReference>
<gene>
    <name evidence="3" type="ORF">Zmor_021772</name>
</gene>
<comment type="caution">
    <text evidence="3">The sequence shown here is derived from an EMBL/GenBank/DDBJ whole genome shotgun (WGS) entry which is preliminary data.</text>
</comment>
<sequence>MVPYKRKTTRQSWSQEWMVEALDAVSKGMPFKTAHKEFGVPLMSLKRRAKRKNMFALGGEKFLSSKRTVFTCTERKASTILTESNFDDVRRNLKF</sequence>
<dbReference type="SUPFAM" id="SSF46689">
    <property type="entry name" value="Homeodomain-like"/>
    <property type="match status" value="1"/>
</dbReference>
<dbReference type="Proteomes" id="UP001168821">
    <property type="component" value="Unassembled WGS sequence"/>
</dbReference>
<feature type="domain" description="HTH psq-type" evidence="2">
    <location>
        <begin position="16"/>
        <end position="54"/>
    </location>
</feature>
<accession>A0AA38MB77</accession>
<comment type="subcellular location">
    <subcellularLocation>
        <location evidence="1">Nucleus</location>
    </subcellularLocation>
</comment>
<keyword evidence="4" id="KW-1185">Reference proteome</keyword>
<evidence type="ECO:0000313" key="4">
    <source>
        <dbReference type="Proteomes" id="UP001168821"/>
    </source>
</evidence>
<dbReference type="InterPro" id="IPR007889">
    <property type="entry name" value="HTH_Psq"/>
</dbReference>
<evidence type="ECO:0000313" key="3">
    <source>
        <dbReference type="EMBL" id="KAJ3650063.1"/>
    </source>
</evidence>
<dbReference type="Gene3D" id="1.10.10.60">
    <property type="entry name" value="Homeodomain-like"/>
    <property type="match status" value="1"/>
</dbReference>
<evidence type="ECO:0000259" key="2">
    <source>
        <dbReference type="Pfam" id="PF05225"/>
    </source>
</evidence>
<protein>
    <recommendedName>
        <fullName evidence="2">HTH psq-type domain-containing protein</fullName>
    </recommendedName>
</protein>
<organism evidence="3 4">
    <name type="scientific">Zophobas morio</name>
    <dbReference type="NCBI Taxonomy" id="2755281"/>
    <lineage>
        <taxon>Eukaryota</taxon>
        <taxon>Metazoa</taxon>
        <taxon>Ecdysozoa</taxon>
        <taxon>Arthropoda</taxon>
        <taxon>Hexapoda</taxon>
        <taxon>Insecta</taxon>
        <taxon>Pterygota</taxon>
        <taxon>Neoptera</taxon>
        <taxon>Endopterygota</taxon>
        <taxon>Coleoptera</taxon>
        <taxon>Polyphaga</taxon>
        <taxon>Cucujiformia</taxon>
        <taxon>Tenebrionidae</taxon>
        <taxon>Zophobas</taxon>
    </lineage>
</organism>
<dbReference type="GO" id="GO:0005634">
    <property type="term" value="C:nucleus"/>
    <property type="evidence" value="ECO:0007669"/>
    <property type="project" value="UniProtKB-SubCell"/>
</dbReference>
<reference evidence="3" key="1">
    <citation type="journal article" date="2023" name="G3 (Bethesda)">
        <title>Whole genome assemblies of Zophobas morio and Tenebrio molitor.</title>
        <authorList>
            <person name="Kaur S."/>
            <person name="Stinson S.A."/>
            <person name="diCenzo G.C."/>
        </authorList>
    </citation>
    <scope>NUCLEOTIDE SEQUENCE</scope>
    <source>
        <strain evidence="3">QUZm001</strain>
    </source>
</reference>
<proteinExistence type="predicted"/>
<dbReference type="Pfam" id="PF05225">
    <property type="entry name" value="HTH_psq"/>
    <property type="match status" value="1"/>
</dbReference>
<evidence type="ECO:0000256" key="1">
    <source>
        <dbReference type="ARBA" id="ARBA00004123"/>
    </source>
</evidence>